<keyword evidence="3" id="KW-1185">Reference proteome</keyword>
<evidence type="ECO:0000313" key="2">
    <source>
        <dbReference type="EMBL" id="NRD23003.1"/>
    </source>
</evidence>
<organism evidence="2 3">
    <name type="scientific">Winogradskyella litoriviva</name>
    <dbReference type="NCBI Taxonomy" id="1220182"/>
    <lineage>
        <taxon>Bacteria</taxon>
        <taxon>Pseudomonadati</taxon>
        <taxon>Bacteroidota</taxon>
        <taxon>Flavobacteriia</taxon>
        <taxon>Flavobacteriales</taxon>
        <taxon>Flavobacteriaceae</taxon>
        <taxon>Winogradskyella</taxon>
    </lineage>
</organism>
<accession>A0ABX2E4K4</accession>
<keyword evidence="1" id="KW-0812">Transmembrane</keyword>
<protein>
    <submittedName>
        <fullName evidence="2">DUF3667 domain-containing protein</fullName>
    </submittedName>
</protein>
<gene>
    <name evidence="2" type="ORF">HNV10_07110</name>
</gene>
<feature type="transmembrane region" description="Helical" evidence="1">
    <location>
        <begin position="78"/>
        <end position="100"/>
    </location>
</feature>
<comment type="caution">
    <text evidence="2">The sequence shown here is derived from an EMBL/GenBank/DDBJ whole genome shotgun (WGS) entry which is preliminary data.</text>
</comment>
<feature type="transmembrane region" description="Helical" evidence="1">
    <location>
        <begin position="199"/>
        <end position="217"/>
    </location>
</feature>
<dbReference type="Pfam" id="PF12412">
    <property type="entry name" value="DUF3667"/>
    <property type="match status" value="1"/>
</dbReference>
<dbReference type="InterPro" id="IPR022134">
    <property type="entry name" value="DUF3667"/>
</dbReference>
<keyword evidence="1" id="KW-1133">Transmembrane helix</keyword>
<dbReference type="RefSeq" id="WP_173300645.1">
    <property type="nucleotide sequence ID" value="NZ_JABRWQ010000003.1"/>
</dbReference>
<feature type="transmembrane region" description="Helical" evidence="1">
    <location>
        <begin position="229"/>
        <end position="257"/>
    </location>
</feature>
<evidence type="ECO:0000256" key="1">
    <source>
        <dbReference type="SAM" id="Phobius"/>
    </source>
</evidence>
<proteinExistence type="predicted"/>
<feature type="transmembrane region" description="Helical" evidence="1">
    <location>
        <begin position="171"/>
        <end position="193"/>
    </location>
</feature>
<name>A0ABX2E4K4_9FLAO</name>
<feature type="transmembrane region" description="Helical" evidence="1">
    <location>
        <begin position="139"/>
        <end position="159"/>
    </location>
</feature>
<evidence type="ECO:0000313" key="3">
    <source>
        <dbReference type="Proteomes" id="UP000805085"/>
    </source>
</evidence>
<dbReference type="EMBL" id="JABRWQ010000003">
    <property type="protein sequence ID" value="NRD23003.1"/>
    <property type="molecule type" value="Genomic_DNA"/>
</dbReference>
<sequence>MNCKNCNNKLKATQKYCDECGAKIIQNRLKPQVLVAQVNEQFLCVDNKFLRTFIHLFTKPEMVIVSYIDGTRKKYIDVLQYFAIALTLAGIQLFIMSTFFKESLDFQSGFVDGLNSSTAQKDNPFKGIDTESFSKFQSVIYILIVPFYALGTWFTYYLLNERVYNFTEHIVINLYYNAQVIILTAVFGTLFAIIGVEYYIVSLILFVPTFLYLFYILKRVFKDTFWAAFLRFLIASFIAMTSMFIIGIVITLIFIIFSI</sequence>
<keyword evidence="1" id="KW-0472">Membrane</keyword>
<reference evidence="2 3" key="1">
    <citation type="journal article" date="2015" name="Int. J. Syst. Evol. Microbiol.">
        <title>Winogradskyella litoriviva sp. nov., isolated from coastal seawater.</title>
        <authorList>
            <person name="Nedashkovskaya O.I."/>
            <person name="Kukhlevskiy A.D."/>
            <person name="Zhukova N.V."/>
            <person name="Kim S.J."/>
            <person name="Rhee S.K."/>
            <person name="Mikhailov V.V."/>
        </authorList>
    </citation>
    <scope>NUCLEOTIDE SEQUENCE [LARGE SCALE GENOMIC DNA]</scope>
    <source>
        <strain evidence="2 3">KMM6491</strain>
    </source>
</reference>
<dbReference type="Proteomes" id="UP000805085">
    <property type="component" value="Unassembled WGS sequence"/>
</dbReference>